<dbReference type="InterPro" id="IPR023346">
    <property type="entry name" value="Lysozyme-like_dom_sf"/>
</dbReference>
<feature type="signal peptide" evidence="4">
    <location>
        <begin position="1"/>
        <end position="23"/>
    </location>
</feature>
<gene>
    <name evidence="6" type="ORF">PSDVSF_23230</name>
</gene>
<evidence type="ECO:0000256" key="3">
    <source>
        <dbReference type="ARBA" id="ARBA00023237"/>
    </source>
</evidence>
<accession>A0ABM7P830</accession>
<name>A0ABM7P830_9BACT</name>
<keyword evidence="3" id="KW-0998">Cell outer membrane</keyword>
<keyword evidence="3" id="KW-0472">Membrane</keyword>
<protein>
    <submittedName>
        <fullName evidence="6">Peptidoglycan lytic exotransglycosylase</fullName>
    </submittedName>
</protein>
<dbReference type="PANTHER" id="PTHR35936">
    <property type="entry name" value="MEMBRANE-BOUND LYTIC MUREIN TRANSGLYCOSYLASE F"/>
    <property type="match status" value="1"/>
</dbReference>
<proteinExistence type="predicted"/>
<evidence type="ECO:0000259" key="5">
    <source>
        <dbReference type="SMART" id="SM00062"/>
    </source>
</evidence>
<evidence type="ECO:0000313" key="7">
    <source>
        <dbReference type="Proteomes" id="UP001053296"/>
    </source>
</evidence>
<dbReference type="SUPFAM" id="SSF53850">
    <property type="entry name" value="Periplasmic binding protein-like II"/>
    <property type="match status" value="1"/>
</dbReference>
<feature type="domain" description="Solute-binding protein family 3/N-terminal" evidence="5">
    <location>
        <begin position="48"/>
        <end position="281"/>
    </location>
</feature>
<dbReference type="Pfam" id="PF01464">
    <property type="entry name" value="SLT"/>
    <property type="match status" value="1"/>
</dbReference>
<dbReference type="PANTHER" id="PTHR35936:SF32">
    <property type="entry name" value="MEMBRANE-BOUND LYTIC MUREIN TRANSGLYCOSYLASE F"/>
    <property type="match status" value="1"/>
</dbReference>
<organism evidence="6 7">
    <name type="scientific">Pseudodesulfovibrio sediminis</name>
    <dbReference type="NCBI Taxonomy" id="2810563"/>
    <lineage>
        <taxon>Bacteria</taxon>
        <taxon>Pseudomonadati</taxon>
        <taxon>Thermodesulfobacteriota</taxon>
        <taxon>Desulfovibrionia</taxon>
        <taxon>Desulfovibrionales</taxon>
        <taxon>Desulfovibrionaceae</taxon>
    </lineage>
</organism>
<sequence length="471" mass="53282">MRRVSVFFMAVSVVMLMISSLHAAPNAHERITKAFKGDLPEMLDAHRPLRVLVSYNRTNFFMFKGEARGMEVDSMRDFEKFLKKKYPKRMIRLAFVPVPFDDLLPALLDGRGDIVAAGMTVTEKRRRKVAFSRPYRKEIMEVVVGGKASPPIKDLADLAGKRIHVMAGSSYEEHLKRLNTQFEAQGLKPVDVVAADPNLVTEDLLEMVGSGLVSYVVADNQLVEIWQQVYTDLTPYFAASIHTGGTLAWAVRPGNIELLRVLNDFRGTVKEGSKLGNLFFKRYYVNTDWVKNPLNPLENSKLQSMADLFQKYAKKYDFDWLKIAAQAYQESHFDQNRKSRAGAVGVMQIKPSTAADPNVNVKDVYILENNIHAGVKYLRFLRDRYFQDVDADARVDFALAAYNAGPARIAGLRTKAKEMGLNPNRWFGNVEWAAQNVIGSETPTYVAHVQMYYATYKGTAEVLTKRIEAME</sequence>
<evidence type="ECO:0000313" key="6">
    <source>
        <dbReference type="EMBL" id="BCS89081.1"/>
    </source>
</evidence>
<reference evidence="6" key="1">
    <citation type="journal article" date="2022" name="Arch. Microbiol.">
        <title>Pseudodesulfovibrio sediminis sp. nov., a mesophilic and neutrophilic sulfate-reducing bacterium isolated from sediment of a brackish lake.</title>
        <authorList>
            <person name="Takahashi A."/>
            <person name="Kojima H."/>
            <person name="Watanabe M."/>
            <person name="Fukui M."/>
        </authorList>
    </citation>
    <scope>NUCLEOTIDE SEQUENCE</scope>
    <source>
        <strain evidence="6">SF6</strain>
    </source>
</reference>
<comment type="subcellular location">
    <subcellularLocation>
        <location evidence="1">Cell outer membrane</location>
        <topology evidence="1">Peripheral membrane protein</topology>
    </subcellularLocation>
</comment>
<keyword evidence="7" id="KW-1185">Reference proteome</keyword>
<evidence type="ECO:0000256" key="1">
    <source>
        <dbReference type="ARBA" id="ARBA00004339"/>
    </source>
</evidence>
<dbReference type="SUPFAM" id="SSF53955">
    <property type="entry name" value="Lysozyme-like"/>
    <property type="match status" value="1"/>
</dbReference>
<keyword evidence="2 4" id="KW-0732">Signal</keyword>
<dbReference type="CDD" id="cd13403">
    <property type="entry name" value="MLTF-like"/>
    <property type="match status" value="1"/>
</dbReference>
<evidence type="ECO:0000256" key="2">
    <source>
        <dbReference type="ARBA" id="ARBA00022729"/>
    </source>
</evidence>
<dbReference type="Gene3D" id="1.10.530.10">
    <property type="match status" value="1"/>
</dbReference>
<dbReference type="SMART" id="SM00062">
    <property type="entry name" value="PBPb"/>
    <property type="match status" value="1"/>
</dbReference>
<dbReference type="Proteomes" id="UP001053296">
    <property type="component" value="Chromosome"/>
</dbReference>
<dbReference type="InterPro" id="IPR001638">
    <property type="entry name" value="Solute-binding_3/MltF_N"/>
</dbReference>
<dbReference type="Gene3D" id="3.40.190.10">
    <property type="entry name" value="Periplasmic binding protein-like II"/>
    <property type="match status" value="2"/>
</dbReference>
<feature type="chain" id="PRO_5045153755" evidence="4">
    <location>
        <begin position="24"/>
        <end position="471"/>
    </location>
</feature>
<dbReference type="Pfam" id="PF00497">
    <property type="entry name" value="SBP_bac_3"/>
    <property type="match status" value="1"/>
</dbReference>
<dbReference type="EMBL" id="AP024485">
    <property type="protein sequence ID" value="BCS89081.1"/>
    <property type="molecule type" value="Genomic_DNA"/>
</dbReference>
<dbReference type="CDD" id="cd01009">
    <property type="entry name" value="PBP2_YfhD_N"/>
    <property type="match status" value="1"/>
</dbReference>
<dbReference type="InterPro" id="IPR008258">
    <property type="entry name" value="Transglycosylase_SLT_dom_1"/>
</dbReference>
<dbReference type="RefSeq" id="WP_229591070.1">
    <property type="nucleotide sequence ID" value="NZ_AP024485.1"/>
</dbReference>
<evidence type="ECO:0000256" key="4">
    <source>
        <dbReference type="SAM" id="SignalP"/>
    </source>
</evidence>